<dbReference type="PANTHER" id="PTHR38436">
    <property type="entry name" value="POLYKETIDE CYCLASE SNOAL-LIKE DOMAIN"/>
    <property type="match status" value="1"/>
</dbReference>
<feature type="compositionally biased region" description="Basic and acidic residues" evidence="1">
    <location>
        <begin position="284"/>
        <end position="316"/>
    </location>
</feature>
<protein>
    <submittedName>
        <fullName evidence="2">Lea domain protein</fullName>
    </submittedName>
</protein>
<evidence type="ECO:0000313" key="3">
    <source>
        <dbReference type="Proteomes" id="UP000650582"/>
    </source>
</evidence>
<dbReference type="GO" id="GO:0030638">
    <property type="term" value="P:polyketide metabolic process"/>
    <property type="evidence" value="ECO:0007669"/>
    <property type="project" value="InterPro"/>
</dbReference>
<dbReference type="Proteomes" id="UP000650582">
    <property type="component" value="Unassembled WGS sequence"/>
</dbReference>
<dbReference type="InterPro" id="IPR009959">
    <property type="entry name" value="Cyclase_SnoaL-like"/>
</dbReference>
<dbReference type="PANTHER" id="PTHR38436:SF3">
    <property type="entry name" value="CARBOXYMETHYLENEBUTENOLIDASE-RELATED"/>
    <property type="match status" value="1"/>
</dbReference>
<accession>A0A8H7H513</accession>
<evidence type="ECO:0000313" key="2">
    <source>
        <dbReference type="EMBL" id="KAF8674938.1"/>
    </source>
</evidence>
<dbReference type="InterPro" id="IPR032710">
    <property type="entry name" value="NTF2-like_dom_sf"/>
</dbReference>
<comment type="caution">
    <text evidence="2">The sequence shown here is derived from an EMBL/GenBank/DDBJ whole genome shotgun (WGS) entry which is preliminary data.</text>
</comment>
<feature type="region of interest" description="Disordered" evidence="1">
    <location>
        <begin position="278"/>
        <end position="316"/>
    </location>
</feature>
<feature type="compositionally biased region" description="Low complexity" evidence="1">
    <location>
        <begin position="172"/>
        <end position="182"/>
    </location>
</feature>
<feature type="region of interest" description="Disordered" evidence="1">
    <location>
        <begin position="130"/>
        <end position="185"/>
    </location>
</feature>
<proteinExistence type="predicted"/>
<feature type="compositionally biased region" description="Basic and acidic residues" evidence="1">
    <location>
        <begin position="882"/>
        <end position="892"/>
    </location>
</feature>
<evidence type="ECO:0000256" key="1">
    <source>
        <dbReference type="SAM" id="MobiDB-lite"/>
    </source>
</evidence>
<feature type="compositionally biased region" description="Acidic residues" evidence="1">
    <location>
        <begin position="131"/>
        <end position="141"/>
    </location>
</feature>
<feature type="region of interest" description="Disordered" evidence="1">
    <location>
        <begin position="446"/>
        <end position="482"/>
    </location>
</feature>
<feature type="region of interest" description="Disordered" evidence="1">
    <location>
        <begin position="882"/>
        <end position="902"/>
    </location>
</feature>
<dbReference type="EMBL" id="JACYCC010000128">
    <property type="protein sequence ID" value="KAF8674938.1"/>
    <property type="molecule type" value="Genomic_DNA"/>
</dbReference>
<dbReference type="SUPFAM" id="SSF54427">
    <property type="entry name" value="NTF2-like"/>
    <property type="match status" value="1"/>
</dbReference>
<sequence>MSNTVRIPDAPPPGWHSIRPWIPRLSLYVHEITSVSVTFILSCRSHIPDSPSIEEELGEKLADMKHKISDVLGKGLAVKVNNAPWQRVVMHVDEESDEEAVVILYGLMPSKHYEIELSVVAGESIKGNLTTEDELSTDDFDESTRAPPAVTQLNTTHQTQTVTPADTPPSSPSTTGSSSPQPRQITVEERASQLRHMHTMLTQEHDQLTAQLKTARRDAQRADAALRSEIEALKRAMEKNAAGEQRTKQKILALQESVKQALAAAVDADNEVKELERALPGLEAQRDEAEKEHTRASEAADRSTTEAKAALEQDRKRTAEVEVELTALTAKVEKMTAKRDKLATENIPELERELSSIRAEIEEIEREKEREREFNHEIDYPHHYAPQQLMSRINVAAPPFVPRNGVGHSRGAASVPAVQTGPMVKPHTHTASEGFLRGYPPLGPAIDIPSQRPSGAQPSPTATENRAIGPTGTTSRKGSLPPGAERAIELALRGIIARIIGTYGKVGRRPIYPGQSRLHLLIRAEGLSDAPSAYIPSICPDHDVLRNGQSYSSTAASRSGKHHLDPLPAQKWAEEGFCVLSVPASKNVDWQLAVPIVVAALEQAKELEKDKTFGLIVYESDLVNTLLQHVSSVEKISCIVAYANSYINASAGRPLLQHIASGTATPNKESSATLYRYALSGSSFVHPCSSSYNHTQATLAHTRTLTFLRTHIGGPVFDLESIWEAHTRFEFEGRDVDATMSTMVAEPYVNHIPTLTGGIGRKALTWFYARHFIHSNPDSTKMELVSRTLGPDRVVDEFVFEFVHDRVMDWILPGIPPTGKYVKVPFVAVVNIRGDKLYHEHIYWDQASVLVQIGLLPEKLAFPGTTNEIRLPVAGIEQAEKMADPRSKESNHLIKAGAPGRI</sequence>
<reference evidence="2" key="1">
    <citation type="submission" date="2020-09" db="EMBL/GenBank/DDBJ databases">
        <title>Comparative genome analyses of four rice-infecting Rhizoctonia solani isolates reveal extensive enrichment of homogalacturonan modification genes.</title>
        <authorList>
            <person name="Lee D.-Y."/>
            <person name="Jeon J."/>
            <person name="Kim K.-T."/>
            <person name="Cheong K."/>
            <person name="Song H."/>
            <person name="Choi G."/>
            <person name="Ko J."/>
            <person name="Opiyo S.O."/>
            <person name="Zuo S."/>
            <person name="Madhav S."/>
            <person name="Lee Y.-H."/>
            <person name="Wang G.-L."/>
        </authorList>
    </citation>
    <scope>NUCLEOTIDE SEQUENCE</scope>
    <source>
        <strain evidence="2">AG1-IA YN-7</strain>
    </source>
</reference>
<name>A0A8H7H513_9AGAM</name>
<dbReference type="Gene3D" id="3.10.450.50">
    <property type="match status" value="1"/>
</dbReference>
<dbReference type="AlphaFoldDB" id="A0A8H7H513"/>
<feature type="compositionally biased region" description="Polar residues" evidence="1">
    <location>
        <begin position="151"/>
        <end position="160"/>
    </location>
</feature>
<gene>
    <name evidence="2" type="ORF">RHS04_06889</name>
</gene>
<organism evidence="2 3">
    <name type="scientific">Rhizoctonia solani</name>
    <dbReference type="NCBI Taxonomy" id="456999"/>
    <lineage>
        <taxon>Eukaryota</taxon>
        <taxon>Fungi</taxon>
        <taxon>Dikarya</taxon>
        <taxon>Basidiomycota</taxon>
        <taxon>Agaricomycotina</taxon>
        <taxon>Agaricomycetes</taxon>
        <taxon>Cantharellales</taxon>
        <taxon>Ceratobasidiaceae</taxon>
        <taxon>Rhizoctonia</taxon>
    </lineage>
</organism>
<feature type="compositionally biased region" description="Polar residues" evidence="1">
    <location>
        <begin position="451"/>
        <end position="464"/>
    </location>
</feature>